<dbReference type="PROSITE" id="PS50294">
    <property type="entry name" value="WD_REPEATS_REGION"/>
    <property type="match status" value="1"/>
</dbReference>
<dbReference type="OrthoDB" id="1932312at2759"/>
<dbReference type="SUPFAM" id="SSF50978">
    <property type="entry name" value="WD40 repeat-like"/>
    <property type="match status" value="1"/>
</dbReference>
<sequence>MLTTGTWIDRRRVVVRGKRTDFTNLACVQRISIEGESIVTSAFSTDSKYFACAGKEGVLRIFAVKSSILGKSNSLAPDTVHSIYGTSYPNYNSITMCFPTDKSAYHILEPHVNAEFREHKANIVALAWAAKGFLLTASVDCTARLWHVQRQYALRTLQHNDFVTSVDFNPLDNGICATGCLDQVVRIWDLKKARVIYRCEVGDMVTCVKFSPDGTIVFAGTFRGKCFVLSVLQGLQIVTKIDVRSKRGKNRDKQVTGICFPPPKLSMPWIGSKTKQQMNSIKDPESKKQNEEEISTSDSETNENDEDDDICVDATPCDRIMLSTNDSRIRTYYFPSFNPLAKFSSIGAAQFINQASHIHAAYSPHGRFVVAGSESNECFIFDSEIQIQEIKDRENLSELKDKKSQRKGKGLIQSSTQETTIDIGITSQGIKSEGIEKGEQIDKDAGLAIYEVEKEERQDISSAQYFSAHPSTCTCAIFAPRGFPGQCWNCSQGKGQRKKRSMDEDDDENENEFDSSLENECTDVCGQVIVTTSTDGEIRIWRNFSKHFQDAVAIEYASIQSAAHIIPQQSQPFGEIPIETPGSGGYDSSIEQNQQ</sequence>
<feature type="repeat" description="WD" evidence="3">
    <location>
        <begin position="116"/>
        <end position="156"/>
    </location>
</feature>
<dbReference type="Gene3D" id="2.130.10.10">
    <property type="entry name" value="YVTN repeat-like/Quinoprotein amine dehydrogenase"/>
    <property type="match status" value="2"/>
</dbReference>
<proteinExistence type="predicted"/>
<gene>
    <name evidence="5" type="ORF">EZS28_008552</name>
</gene>
<feature type="compositionally biased region" description="Acidic residues" evidence="4">
    <location>
        <begin position="292"/>
        <end position="309"/>
    </location>
</feature>
<comment type="caution">
    <text evidence="5">The sequence shown here is derived from an EMBL/GenBank/DDBJ whole genome shotgun (WGS) entry which is preliminary data.</text>
</comment>
<dbReference type="InterPro" id="IPR019775">
    <property type="entry name" value="WD40_repeat_CS"/>
</dbReference>
<evidence type="ECO:0000256" key="3">
    <source>
        <dbReference type="PROSITE-ProRule" id="PRU00221"/>
    </source>
</evidence>
<dbReference type="InterPro" id="IPR001680">
    <property type="entry name" value="WD40_rpt"/>
</dbReference>
<evidence type="ECO:0000313" key="6">
    <source>
        <dbReference type="Proteomes" id="UP000324800"/>
    </source>
</evidence>
<evidence type="ECO:0000256" key="2">
    <source>
        <dbReference type="ARBA" id="ARBA00022737"/>
    </source>
</evidence>
<accession>A0A5J4WM11</accession>
<feature type="compositionally biased region" description="Basic and acidic residues" evidence="4">
    <location>
        <begin position="282"/>
        <end position="291"/>
    </location>
</feature>
<dbReference type="Proteomes" id="UP000324800">
    <property type="component" value="Unassembled WGS sequence"/>
</dbReference>
<organism evidence="5 6">
    <name type="scientific">Streblomastix strix</name>
    <dbReference type="NCBI Taxonomy" id="222440"/>
    <lineage>
        <taxon>Eukaryota</taxon>
        <taxon>Metamonada</taxon>
        <taxon>Preaxostyla</taxon>
        <taxon>Oxymonadida</taxon>
        <taxon>Streblomastigidae</taxon>
        <taxon>Streblomastix</taxon>
    </lineage>
</organism>
<keyword evidence="1 3" id="KW-0853">WD repeat</keyword>
<feature type="region of interest" description="Disordered" evidence="4">
    <location>
        <begin position="570"/>
        <end position="595"/>
    </location>
</feature>
<dbReference type="PANTHER" id="PTHR14221:SF0">
    <property type="entry name" value="WD REPEAT-CONTAINING PROTEIN 44"/>
    <property type="match status" value="1"/>
</dbReference>
<keyword evidence="2" id="KW-0677">Repeat</keyword>
<evidence type="ECO:0000313" key="5">
    <source>
        <dbReference type="EMBL" id="KAA6395921.1"/>
    </source>
</evidence>
<reference evidence="5 6" key="1">
    <citation type="submission" date="2019-03" db="EMBL/GenBank/DDBJ databases">
        <title>Single cell metagenomics reveals metabolic interactions within the superorganism composed of flagellate Streblomastix strix and complex community of Bacteroidetes bacteria on its surface.</title>
        <authorList>
            <person name="Treitli S.C."/>
            <person name="Kolisko M."/>
            <person name="Husnik F."/>
            <person name="Keeling P."/>
            <person name="Hampl V."/>
        </authorList>
    </citation>
    <scope>NUCLEOTIDE SEQUENCE [LARGE SCALE GENOMIC DNA]</scope>
    <source>
        <strain evidence="5">ST1C</strain>
    </source>
</reference>
<feature type="region of interest" description="Disordered" evidence="4">
    <location>
        <begin position="276"/>
        <end position="309"/>
    </location>
</feature>
<dbReference type="PANTHER" id="PTHR14221">
    <property type="entry name" value="WD REPEAT DOMAIN 44"/>
    <property type="match status" value="1"/>
</dbReference>
<dbReference type="InterPro" id="IPR040324">
    <property type="entry name" value="WDR44/Dgr2"/>
</dbReference>
<protein>
    <submittedName>
        <fullName evidence="5">Putative wd repeat protein</fullName>
    </submittedName>
</protein>
<name>A0A5J4WM11_9EUKA</name>
<dbReference type="PROSITE" id="PS00678">
    <property type="entry name" value="WD_REPEATS_1"/>
    <property type="match status" value="1"/>
</dbReference>
<feature type="compositionally biased region" description="Acidic residues" evidence="4">
    <location>
        <begin position="503"/>
        <end position="517"/>
    </location>
</feature>
<dbReference type="InterPro" id="IPR015943">
    <property type="entry name" value="WD40/YVTN_repeat-like_dom_sf"/>
</dbReference>
<feature type="repeat" description="WD" evidence="3">
    <location>
        <begin position="156"/>
        <end position="198"/>
    </location>
</feature>
<evidence type="ECO:0000256" key="1">
    <source>
        <dbReference type="ARBA" id="ARBA00022574"/>
    </source>
</evidence>
<evidence type="ECO:0000256" key="4">
    <source>
        <dbReference type="SAM" id="MobiDB-lite"/>
    </source>
</evidence>
<dbReference type="EMBL" id="SNRW01001561">
    <property type="protein sequence ID" value="KAA6395921.1"/>
    <property type="molecule type" value="Genomic_DNA"/>
</dbReference>
<dbReference type="PROSITE" id="PS50082">
    <property type="entry name" value="WD_REPEATS_2"/>
    <property type="match status" value="2"/>
</dbReference>
<dbReference type="SMART" id="SM00320">
    <property type="entry name" value="WD40"/>
    <property type="match status" value="6"/>
</dbReference>
<dbReference type="Pfam" id="PF00400">
    <property type="entry name" value="WD40"/>
    <property type="match status" value="3"/>
</dbReference>
<feature type="region of interest" description="Disordered" evidence="4">
    <location>
        <begin position="491"/>
        <end position="517"/>
    </location>
</feature>
<dbReference type="InterPro" id="IPR036322">
    <property type="entry name" value="WD40_repeat_dom_sf"/>
</dbReference>
<dbReference type="AlphaFoldDB" id="A0A5J4WM11"/>